<keyword evidence="4" id="KW-0732">Signal</keyword>
<feature type="domain" description="Peptidase S9 prolyl oligopeptidase catalytic" evidence="10">
    <location>
        <begin position="206"/>
        <end position="279"/>
    </location>
</feature>
<keyword evidence="3" id="KW-0858">Xylan degradation</keyword>
<feature type="transmembrane region" description="Helical" evidence="9">
    <location>
        <begin position="75"/>
        <end position="92"/>
    </location>
</feature>
<dbReference type="InterPro" id="IPR043595">
    <property type="entry name" value="FaeB/C/D"/>
</dbReference>
<dbReference type="Proteomes" id="UP001139207">
    <property type="component" value="Unassembled WGS sequence"/>
</dbReference>
<keyword evidence="6" id="KW-0119">Carbohydrate metabolism</keyword>
<comment type="subcellular location">
    <subcellularLocation>
        <location evidence="1">Secreted</location>
    </subcellularLocation>
</comment>
<dbReference type="InterPro" id="IPR001375">
    <property type="entry name" value="Peptidase_S9_cat"/>
</dbReference>
<dbReference type="Gene3D" id="3.40.50.1820">
    <property type="entry name" value="alpha/beta hydrolase"/>
    <property type="match status" value="1"/>
</dbReference>
<proteinExistence type="predicted"/>
<keyword evidence="9" id="KW-0472">Membrane</keyword>
<dbReference type="Pfam" id="PF00326">
    <property type="entry name" value="Peptidase_S9"/>
    <property type="match status" value="1"/>
</dbReference>
<comment type="caution">
    <text evidence="11">The sequence shown here is derived from an EMBL/GenBank/DDBJ whole genome shotgun (WGS) entry which is preliminary data.</text>
</comment>
<feature type="region of interest" description="Disordered" evidence="8">
    <location>
        <begin position="1"/>
        <end position="65"/>
    </location>
</feature>
<organism evidence="11 12">
    <name type="scientific">Corynebacterium kalidii</name>
    <dbReference type="NCBI Taxonomy" id="2931982"/>
    <lineage>
        <taxon>Bacteria</taxon>
        <taxon>Bacillati</taxon>
        <taxon>Actinomycetota</taxon>
        <taxon>Actinomycetes</taxon>
        <taxon>Mycobacteriales</taxon>
        <taxon>Corynebacteriaceae</taxon>
        <taxon>Corynebacterium</taxon>
    </lineage>
</organism>
<keyword evidence="7" id="KW-0624">Polysaccharide degradation</keyword>
<reference evidence="11" key="1">
    <citation type="submission" date="2022-04" db="EMBL/GenBank/DDBJ databases">
        <title>Corynebacterium kalidii LD5P10.</title>
        <authorList>
            <person name="Sun J.Q."/>
        </authorList>
    </citation>
    <scope>NUCLEOTIDE SEQUENCE</scope>
    <source>
        <strain evidence="11">LD5P10</strain>
    </source>
</reference>
<accession>A0A9X2B1F3</accession>
<gene>
    <name evidence="11" type="ORF">MUN33_04295</name>
</gene>
<evidence type="ECO:0000313" key="11">
    <source>
        <dbReference type="EMBL" id="MCJ7857939.1"/>
    </source>
</evidence>
<evidence type="ECO:0000256" key="5">
    <source>
        <dbReference type="ARBA" id="ARBA00022801"/>
    </source>
</evidence>
<sequence length="413" mass="44211">MQQSNPQESRDLPPVRRTSGPVPGPRPDSTGDGWGDGREDSWDGDREDHRDEDHDGDYAGGRPAGRVRRRVTRSLGVLTATVMVGVLVWAGHSPAGENQAALREYREQTVRENAVAASESIVPTAAEADLGTGPRLDGPAPGHSKRISLRSGDRTREGVLSVPEGYTPEKSYPVLLTYHGYRETAQGFHDYAGFDRKPVITVSMQGVGDAWEGAPYSKTKDGEDIRFTRDMLAALNTTYNVDRSRIYAAGMSNGGGMVAKLACREPRLFAAVAAVAGAYYSGTRTNCVEDAGRAPSFLEIHGTKDETINYGGGSRHGGTYMAARDLVEDVASRNHCQSTPVTTALAGDVRRQQWPMCSPGTSVVHLRVGDGGHTWPGDASGASGAASDSAEVTSYSLDATTEVWTFLSGHRLT</sequence>
<evidence type="ECO:0000313" key="12">
    <source>
        <dbReference type="Proteomes" id="UP001139207"/>
    </source>
</evidence>
<dbReference type="GO" id="GO:0030600">
    <property type="term" value="F:feruloyl esterase activity"/>
    <property type="evidence" value="ECO:0007669"/>
    <property type="project" value="InterPro"/>
</dbReference>
<protein>
    <submittedName>
        <fullName evidence="11">Prolyl oligopeptidase family serine peptidase</fullName>
    </submittedName>
</protein>
<keyword evidence="5" id="KW-0378">Hydrolase</keyword>
<name>A0A9X2B1F3_9CORY</name>
<keyword evidence="9" id="KW-1133">Transmembrane helix</keyword>
<keyword evidence="9" id="KW-0812">Transmembrane</keyword>
<evidence type="ECO:0000256" key="8">
    <source>
        <dbReference type="SAM" id="MobiDB-lite"/>
    </source>
</evidence>
<evidence type="ECO:0000256" key="7">
    <source>
        <dbReference type="ARBA" id="ARBA00023326"/>
    </source>
</evidence>
<keyword evidence="2" id="KW-0964">Secreted</keyword>
<dbReference type="EMBL" id="JALIEA010000011">
    <property type="protein sequence ID" value="MCJ7857939.1"/>
    <property type="molecule type" value="Genomic_DNA"/>
</dbReference>
<evidence type="ECO:0000256" key="6">
    <source>
        <dbReference type="ARBA" id="ARBA00023277"/>
    </source>
</evidence>
<dbReference type="GO" id="GO:0045493">
    <property type="term" value="P:xylan catabolic process"/>
    <property type="evidence" value="ECO:0007669"/>
    <property type="project" value="UniProtKB-KW"/>
</dbReference>
<evidence type="ECO:0000256" key="3">
    <source>
        <dbReference type="ARBA" id="ARBA00022651"/>
    </source>
</evidence>
<dbReference type="SUPFAM" id="SSF53474">
    <property type="entry name" value="alpha/beta-Hydrolases"/>
    <property type="match status" value="1"/>
</dbReference>
<dbReference type="InterPro" id="IPR029058">
    <property type="entry name" value="AB_hydrolase_fold"/>
</dbReference>
<evidence type="ECO:0000256" key="1">
    <source>
        <dbReference type="ARBA" id="ARBA00004613"/>
    </source>
</evidence>
<dbReference type="AlphaFoldDB" id="A0A9X2B1F3"/>
<feature type="compositionally biased region" description="Basic and acidic residues" evidence="8">
    <location>
        <begin position="35"/>
        <end position="57"/>
    </location>
</feature>
<evidence type="ECO:0000256" key="9">
    <source>
        <dbReference type="SAM" id="Phobius"/>
    </source>
</evidence>
<dbReference type="RefSeq" id="WP_244803672.1">
    <property type="nucleotide sequence ID" value="NZ_JALIEA010000011.1"/>
</dbReference>
<evidence type="ECO:0000259" key="10">
    <source>
        <dbReference type="Pfam" id="PF00326"/>
    </source>
</evidence>
<dbReference type="PANTHER" id="PTHR38050:SF2">
    <property type="entry name" value="FERULOYL ESTERASE C-RELATED"/>
    <property type="match status" value="1"/>
</dbReference>
<dbReference type="GO" id="GO:0008236">
    <property type="term" value="F:serine-type peptidase activity"/>
    <property type="evidence" value="ECO:0007669"/>
    <property type="project" value="InterPro"/>
</dbReference>
<dbReference type="PANTHER" id="PTHR38050">
    <property type="match status" value="1"/>
</dbReference>
<dbReference type="GO" id="GO:0006508">
    <property type="term" value="P:proteolysis"/>
    <property type="evidence" value="ECO:0007669"/>
    <property type="project" value="InterPro"/>
</dbReference>
<keyword evidence="12" id="KW-1185">Reference proteome</keyword>
<dbReference type="GO" id="GO:0005576">
    <property type="term" value="C:extracellular region"/>
    <property type="evidence" value="ECO:0007669"/>
    <property type="project" value="UniProtKB-SubCell"/>
</dbReference>
<evidence type="ECO:0000256" key="4">
    <source>
        <dbReference type="ARBA" id="ARBA00022729"/>
    </source>
</evidence>
<evidence type="ECO:0000256" key="2">
    <source>
        <dbReference type="ARBA" id="ARBA00022525"/>
    </source>
</evidence>